<reference evidence="2" key="1">
    <citation type="journal article" date="2022" name="Mol. Ecol. Resour.">
        <title>The genomes of chicory, endive, great burdock and yacon provide insights into Asteraceae palaeo-polyploidization history and plant inulin production.</title>
        <authorList>
            <person name="Fan W."/>
            <person name="Wang S."/>
            <person name="Wang H."/>
            <person name="Wang A."/>
            <person name="Jiang F."/>
            <person name="Liu H."/>
            <person name="Zhao H."/>
            <person name="Xu D."/>
            <person name="Zhang Y."/>
        </authorList>
    </citation>
    <scope>NUCLEOTIDE SEQUENCE [LARGE SCALE GENOMIC DNA]</scope>
    <source>
        <strain evidence="2">cv. Yunnan</strain>
    </source>
</reference>
<evidence type="ECO:0000313" key="1">
    <source>
        <dbReference type="EMBL" id="KAI3817588.1"/>
    </source>
</evidence>
<proteinExistence type="predicted"/>
<organism evidence="1 2">
    <name type="scientific">Smallanthus sonchifolius</name>
    <dbReference type="NCBI Taxonomy" id="185202"/>
    <lineage>
        <taxon>Eukaryota</taxon>
        <taxon>Viridiplantae</taxon>
        <taxon>Streptophyta</taxon>
        <taxon>Embryophyta</taxon>
        <taxon>Tracheophyta</taxon>
        <taxon>Spermatophyta</taxon>
        <taxon>Magnoliopsida</taxon>
        <taxon>eudicotyledons</taxon>
        <taxon>Gunneridae</taxon>
        <taxon>Pentapetalae</taxon>
        <taxon>asterids</taxon>
        <taxon>campanulids</taxon>
        <taxon>Asterales</taxon>
        <taxon>Asteraceae</taxon>
        <taxon>Asteroideae</taxon>
        <taxon>Heliantheae alliance</taxon>
        <taxon>Millerieae</taxon>
        <taxon>Smallanthus</taxon>
    </lineage>
</organism>
<sequence length="104" mass="12194">MNKCTWICNIHLNEWDVICGRLRNILFVSKWSMHQLLIEYPSIYELMACLDHEWEHAPLLQIWKEIWDGNGDSTAMPDTFTTVEVVSVFTRSLSMNELSYGVDL</sequence>
<reference evidence="1 2" key="2">
    <citation type="journal article" date="2022" name="Mol. Ecol. Resour.">
        <title>The genomes of chicory, endive, great burdock and yacon provide insights into Asteraceae paleo-polyploidization history and plant inulin production.</title>
        <authorList>
            <person name="Fan W."/>
            <person name="Wang S."/>
            <person name="Wang H."/>
            <person name="Wang A."/>
            <person name="Jiang F."/>
            <person name="Liu H."/>
            <person name="Zhao H."/>
            <person name="Xu D."/>
            <person name="Zhang Y."/>
        </authorList>
    </citation>
    <scope>NUCLEOTIDE SEQUENCE [LARGE SCALE GENOMIC DNA]</scope>
    <source>
        <strain evidence="2">cv. Yunnan</strain>
        <tissue evidence="1">Leaves</tissue>
    </source>
</reference>
<comment type="caution">
    <text evidence="1">The sequence shown here is derived from an EMBL/GenBank/DDBJ whole genome shotgun (WGS) entry which is preliminary data.</text>
</comment>
<accession>A0ACB9JCD0</accession>
<evidence type="ECO:0000313" key="2">
    <source>
        <dbReference type="Proteomes" id="UP001056120"/>
    </source>
</evidence>
<name>A0ACB9JCD0_9ASTR</name>
<keyword evidence="2" id="KW-1185">Reference proteome</keyword>
<protein>
    <submittedName>
        <fullName evidence="1">Uncharacterized protein</fullName>
    </submittedName>
</protein>
<dbReference type="Proteomes" id="UP001056120">
    <property type="component" value="Linkage Group LG04"/>
</dbReference>
<dbReference type="EMBL" id="CM042021">
    <property type="protein sequence ID" value="KAI3817588.1"/>
    <property type="molecule type" value="Genomic_DNA"/>
</dbReference>
<gene>
    <name evidence="1" type="ORF">L1987_11383</name>
</gene>